<proteinExistence type="predicted"/>
<comment type="caution">
    <text evidence="1">The sequence shown here is derived from an EMBL/GenBank/DDBJ whole genome shotgun (WGS) entry which is preliminary data.</text>
</comment>
<evidence type="ECO:0000313" key="1">
    <source>
        <dbReference type="EMBL" id="CAD7004867.1"/>
    </source>
</evidence>
<dbReference type="AlphaFoldDB" id="A0A811V4T8"/>
<organism evidence="1 2">
    <name type="scientific">Ceratitis capitata</name>
    <name type="common">Mediterranean fruit fly</name>
    <name type="synonym">Tephritis capitata</name>
    <dbReference type="NCBI Taxonomy" id="7213"/>
    <lineage>
        <taxon>Eukaryota</taxon>
        <taxon>Metazoa</taxon>
        <taxon>Ecdysozoa</taxon>
        <taxon>Arthropoda</taxon>
        <taxon>Hexapoda</taxon>
        <taxon>Insecta</taxon>
        <taxon>Pterygota</taxon>
        <taxon>Neoptera</taxon>
        <taxon>Endopterygota</taxon>
        <taxon>Diptera</taxon>
        <taxon>Brachycera</taxon>
        <taxon>Muscomorpha</taxon>
        <taxon>Tephritoidea</taxon>
        <taxon>Tephritidae</taxon>
        <taxon>Ceratitis</taxon>
        <taxon>Ceratitis</taxon>
    </lineage>
</organism>
<dbReference type="EMBL" id="CAJHJT010000034">
    <property type="protein sequence ID" value="CAD7004867.1"/>
    <property type="molecule type" value="Genomic_DNA"/>
</dbReference>
<name>A0A811V4T8_CERCA</name>
<reference evidence="1" key="1">
    <citation type="submission" date="2020-11" db="EMBL/GenBank/DDBJ databases">
        <authorList>
            <person name="Whitehead M."/>
        </authorList>
    </citation>
    <scope>NUCLEOTIDE SEQUENCE</scope>
    <source>
        <strain evidence="1">EGII</strain>
    </source>
</reference>
<gene>
    <name evidence="1" type="ORF">CCAP1982_LOCUS13252</name>
</gene>
<accession>A0A811V4T8</accession>
<dbReference type="Proteomes" id="UP000606786">
    <property type="component" value="Unassembled WGS sequence"/>
</dbReference>
<keyword evidence="2" id="KW-1185">Reference proteome</keyword>
<sequence>MAPSGNMSALGNIKEQPGKNFKNILHEHVHTYLDSNKFHGRQVKASTAGIIIYGTHGDCKVRIVYPNGSEVFNRVFMLSTIATQLDQQMRTHIYTYTYIYPPRHPTLLKLAQTPIVKPVDECLAVAYTHHSNYHKQIEEAENVLLDIVGESLATHYTSRMNVP</sequence>
<protein>
    <submittedName>
        <fullName evidence="1">(Mediterranean fruit fly) hypothetical protein</fullName>
    </submittedName>
</protein>
<evidence type="ECO:0000313" key="2">
    <source>
        <dbReference type="Proteomes" id="UP000606786"/>
    </source>
</evidence>